<comment type="similarity">
    <text evidence="2">Belongs to the major facilitator superfamily.</text>
</comment>
<keyword evidence="4 7" id="KW-0812">Transmembrane</keyword>
<evidence type="ECO:0000256" key="2">
    <source>
        <dbReference type="ARBA" id="ARBA00008335"/>
    </source>
</evidence>
<dbReference type="SUPFAM" id="SSF103473">
    <property type="entry name" value="MFS general substrate transporter"/>
    <property type="match status" value="1"/>
</dbReference>
<feature type="transmembrane region" description="Helical" evidence="7">
    <location>
        <begin position="359"/>
        <end position="379"/>
    </location>
</feature>
<feature type="transmembrane region" description="Helical" evidence="7">
    <location>
        <begin position="160"/>
        <end position="181"/>
    </location>
</feature>
<evidence type="ECO:0000256" key="6">
    <source>
        <dbReference type="ARBA" id="ARBA00023136"/>
    </source>
</evidence>
<reference evidence="9" key="1">
    <citation type="submission" date="2023-01" db="EMBL/GenBank/DDBJ databases">
        <title>Human gut microbiome strain richness.</title>
        <authorList>
            <person name="Chen-Liaw A."/>
        </authorList>
    </citation>
    <scope>NUCLEOTIDE SEQUENCE</scope>
    <source>
        <strain evidence="9">1001283st1_B9_1001283B150217_161031</strain>
    </source>
</reference>
<keyword evidence="6 7" id="KW-0472">Membrane</keyword>
<comment type="caution">
    <text evidence="9">The sequence shown here is derived from an EMBL/GenBank/DDBJ whole genome shotgun (WGS) entry which is preliminary data.</text>
</comment>
<dbReference type="PROSITE" id="PS50850">
    <property type="entry name" value="MFS"/>
    <property type="match status" value="1"/>
</dbReference>
<accession>A0AB35IUL8</accession>
<dbReference type="AlphaFoldDB" id="A0AB35IUL8"/>
<evidence type="ECO:0000313" key="10">
    <source>
        <dbReference type="Proteomes" id="UP001212483"/>
    </source>
</evidence>
<dbReference type="PANTHER" id="PTHR23514">
    <property type="entry name" value="BYPASS OF STOP CODON PROTEIN 6"/>
    <property type="match status" value="1"/>
</dbReference>
<feature type="transmembrane region" description="Helical" evidence="7">
    <location>
        <begin position="270"/>
        <end position="288"/>
    </location>
</feature>
<organism evidence="9 10">
    <name type="scientific">Streptococcus salivarius</name>
    <dbReference type="NCBI Taxonomy" id="1304"/>
    <lineage>
        <taxon>Bacteria</taxon>
        <taxon>Bacillati</taxon>
        <taxon>Bacillota</taxon>
        <taxon>Bacilli</taxon>
        <taxon>Lactobacillales</taxon>
        <taxon>Streptococcaceae</taxon>
        <taxon>Streptococcus</taxon>
    </lineage>
</organism>
<evidence type="ECO:0000256" key="1">
    <source>
        <dbReference type="ARBA" id="ARBA00004651"/>
    </source>
</evidence>
<dbReference type="InterPro" id="IPR036259">
    <property type="entry name" value="MFS_trans_sf"/>
</dbReference>
<gene>
    <name evidence="9" type="ORF">PNU22_06595</name>
</gene>
<dbReference type="GO" id="GO:0005886">
    <property type="term" value="C:plasma membrane"/>
    <property type="evidence" value="ECO:0007669"/>
    <property type="project" value="UniProtKB-SubCell"/>
</dbReference>
<dbReference type="GO" id="GO:0022857">
    <property type="term" value="F:transmembrane transporter activity"/>
    <property type="evidence" value="ECO:0007669"/>
    <property type="project" value="InterPro"/>
</dbReference>
<keyword evidence="5 7" id="KW-1133">Transmembrane helix</keyword>
<evidence type="ECO:0000259" key="8">
    <source>
        <dbReference type="PROSITE" id="PS50850"/>
    </source>
</evidence>
<keyword evidence="3" id="KW-0813">Transport</keyword>
<dbReference type="InterPro" id="IPR011701">
    <property type="entry name" value="MFS"/>
</dbReference>
<protein>
    <submittedName>
        <fullName evidence="9">MFS transporter</fullName>
    </submittedName>
</protein>
<evidence type="ECO:0000256" key="5">
    <source>
        <dbReference type="ARBA" id="ARBA00022989"/>
    </source>
</evidence>
<evidence type="ECO:0000256" key="7">
    <source>
        <dbReference type="SAM" id="Phobius"/>
    </source>
</evidence>
<comment type="subcellular location">
    <subcellularLocation>
        <location evidence="1">Cell membrane</location>
        <topology evidence="1">Multi-pass membrane protein</topology>
    </subcellularLocation>
</comment>
<name>A0AB35IUL8_STRSL</name>
<feature type="transmembrane region" description="Helical" evidence="7">
    <location>
        <begin position="294"/>
        <end position="316"/>
    </location>
</feature>
<dbReference type="InterPro" id="IPR020846">
    <property type="entry name" value="MFS_dom"/>
</dbReference>
<feature type="domain" description="Major facilitator superfamily (MFS) profile" evidence="8">
    <location>
        <begin position="1"/>
        <end position="383"/>
    </location>
</feature>
<feature type="transmembrane region" description="Helical" evidence="7">
    <location>
        <begin position="132"/>
        <end position="154"/>
    </location>
</feature>
<feature type="transmembrane region" description="Helical" evidence="7">
    <location>
        <begin position="73"/>
        <end position="91"/>
    </location>
</feature>
<proteinExistence type="inferred from homology"/>
<feature type="transmembrane region" description="Helical" evidence="7">
    <location>
        <begin position="242"/>
        <end position="263"/>
    </location>
</feature>
<feature type="transmembrane region" description="Helical" evidence="7">
    <location>
        <begin position="202"/>
        <end position="222"/>
    </location>
</feature>
<evidence type="ECO:0000256" key="3">
    <source>
        <dbReference type="ARBA" id="ARBA00022448"/>
    </source>
</evidence>
<dbReference type="Proteomes" id="UP001212483">
    <property type="component" value="Unassembled WGS sequence"/>
</dbReference>
<feature type="transmembrane region" description="Helical" evidence="7">
    <location>
        <begin position="97"/>
        <end position="120"/>
    </location>
</feature>
<dbReference type="PANTHER" id="PTHR23514:SF3">
    <property type="entry name" value="BYPASS OF STOP CODON PROTEIN 6"/>
    <property type="match status" value="1"/>
</dbReference>
<dbReference type="InterPro" id="IPR051788">
    <property type="entry name" value="MFS_Transporter"/>
</dbReference>
<dbReference type="Gene3D" id="1.20.1250.20">
    <property type="entry name" value="MFS general substrate transporter like domains"/>
    <property type="match status" value="2"/>
</dbReference>
<evidence type="ECO:0000313" key="9">
    <source>
        <dbReference type="EMBL" id="MDB8606144.1"/>
    </source>
</evidence>
<dbReference type="EMBL" id="JAQMJO010000004">
    <property type="protein sequence ID" value="MDB8606144.1"/>
    <property type="molecule type" value="Genomic_DNA"/>
</dbReference>
<dbReference type="RefSeq" id="WP_022496528.1">
    <property type="nucleotide sequence ID" value="NZ_CP145860.1"/>
</dbReference>
<sequence>MTRILEKMSLLGLSLLLISAFSISTALPPMLDYYSPTFSAAQVELLVSVPSFSVVAMLLLNSFIDKWLSDRQLIVTGLLLLSSAGIFPFFVQAYPLVLLSRIAFGMGIGLINAKAIAIISQRYQGKERVQMLGIRGSMELIGGASCSLLVGQLLKIHWTFAFLIYGFGFVILIMYLLFVPSMEQVEKKQITKRKQVLNKKDLGMILGMALLAGFVICINSSISLRVPLFQVAGKTIESGQSALVLSLDQGIGIVAGLSFASLIGHFKNRLLLIVMFLLAVCLFGMSVASNLPILILSSVGVGFFYSIILTIIFNRLSESIARNLLNKATAYVLLGCNLGSAISPYVLKLLALISPSFSWIFLAYAIVSFLLFLGFFLNAKMAKKSKLQKLNQ</sequence>
<feature type="transmembrane region" description="Helical" evidence="7">
    <location>
        <begin position="42"/>
        <end position="61"/>
    </location>
</feature>
<evidence type="ECO:0000256" key="4">
    <source>
        <dbReference type="ARBA" id="ARBA00022692"/>
    </source>
</evidence>
<dbReference type="Pfam" id="PF07690">
    <property type="entry name" value="MFS_1"/>
    <property type="match status" value="1"/>
</dbReference>
<feature type="transmembrane region" description="Helical" evidence="7">
    <location>
        <begin position="328"/>
        <end position="347"/>
    </location>
</feature>